<dbReference type="AlphaFoldDB" id="A0A9L0S098"/>
<evidence type="ECO:0000256" key="3">
    <source>
        <dbReference type="ARBA" id="ARBA00022801"/>
    </source>
</evidence>
<dbReference type="PROSITE" id="PS51934">
    <property type="entry name" value="LRAT"/>
    <property type="match status" value="2"/>
</dbReference>
<accession>A0A9L0S098</accession>
<protein>
    <recommendedName>
        <fullName evidence="5">LRAT domain-containing protein</fullName>
    </recommendedName>
</protein>
<evidence type="ECO:0000256" key="2">
    <source>
        <dbReference type="ARBA" id="ARBA00022679"/>
    </source>
</evidence>
<dbReference type="GO" id="GO:0006629">
    <property type="term" value="P:lipid metabolic process"/>
    <property type="evidence" value="ECO:0007669"/>
    <property type="project" value="UniProtKB-KW"/>
</dbReference>
<evidence type="ECO:0000259" key="5">
    <source>
        <dbReference type="PROSITE" id="PS51934"/>
    </source>
</evidence>
<dbReference type="GeneTree" id="ENSGT00940000162878"/>
<evidence type="ECO:0000313" key="7">
    <source>
        <dbReference type="Proteomes" id="UP000002281"/>
    </source>
</evidence>
<evidence type="ECO:0000313" key="6">
    <source>
        <dbReference type="Ensembl" id="ENSECAP00000067474.1"/>
    </source>
</evidence>
<organism evidence="6 7">
    <name type="scientific">Equus caballus</name>
    <name type="common">Horse</name>
    <dbReference type="NCBI Taxonomy" id="9796"/>
    <lineage>
        <taxon>Eukaryota</taxon>
        <taxon>Metazoa</taxon>
        <taxon>Chordata</taxon>
        <taxon>Craniata</taxon>
        <taxon>Vertebrata</taxon>
        <taxon>Euteleostomi</taxon>
        <taxon>Mammalia</taxon>
        <taxon>Eutheria</taxon>
        <taxon>Laurasiatheria</taxon>
        <taxon>Perissodactyla</taxon>
        <taxon>Equidae</taxon>
        <taxon>Equus</taxon>
    </lineage>
</organism>
<sequence length="250" mass="28749">MEIFHTGDEHWAIYVGGGEVLHLDPISECPRADSSSTYSSGNIRAVVKQEHVRYAVGSCLYRVNNYLDQVYRLRPVNEIISSAREMIGAQLEYCVKDRKYKHFVTHLRYGTACSRQPWVAVSLIPGEDSEAGSSSISILSRRAVVKQERLQDVVNGYHYQVDNYWDQWYTPRLVSKIISSAKEKIGQVVEYSVLDWKHKNFVTHLRYGMANMAQFCEEPEPGDLIQIFRIRYQHWAIYVGGGDVIHMSPK</sequence>
<evidence type="ECO:0000256" key="1">
    <source>
        <dbReference type="ARBA" id="ARBA00007824"/>
    </source>
</evidence>
<dbReference type="PANTHER" id="PTHR13943">
    <property type="entry name" value="HRAS-LIKE SUPPRESSOR - RELATED"/>
    <property type="match status" value="1"/>
</dbReference>
<dbReference type="PANTHER" id="PTHR13943:SF36">
    <property type="entry name" value="PHOSPHOLIPASE A AND ACYLTRANSFERASE 4"/>
    <property type="match status" value="1"/>
</dbReference>
<feature type="domain" description="LRAT" evidence="5">
    <location>
        <begin position="224"/>
        <end position="250"/>
    </location>
</feature>
<dbReference type="InterPro" id="IPR051496">
    <property type="entry name" value="H-rev107_PLA/AT"/>
</dbReference>
<reference evidence="6" key="3">
    <citation type="submission" date="2025-09" db="UniProtKB">
        <authorList>
            <consortium name="Ensembl"/>
        </authorList>
    </citation>
    <scope>IDENTIFICATION</scope>
    <source>
        <strain evidence="6">Thoroughbred</strain>
    </source>
</reference>
<feature type="domain" description="LRAT" evidence="5">
    <location>
        <begin position="1"/>
        <end position="116"/>
    </location>
</feature>
<comment type="similarity">
    <text evidence="1">Belongs to the H-rev107 family.</text>
</comment>
<proteinExistence type="inferred from homology"/>
<evidence type="ECO:0000256" key="4">
    <source>
        <dbReference type="ARBA" id="ARBA00023098"/>
    </source>
</evidence>
<keyword evidence="4" id="KW-0443">Lipid metabolism</keyword>
<dbReference type="Gene3D" id="3.90.1720.10">
    <property type="entry name" value="endopeptidase domain like (from Nostoc punctiforme)"/>
    <property type="match status" value="3"/>
</dbReference>
<dbReference type="Ensembl" id="ENSECAT00000128817.1">
    <property type="protein sequence ID" value="ENSECAP00000067474.1"/>
    <property type="gene ID" value="ENSECAG00000036003.2"/>
</dbReference>
<keyword evidence="2" id="KW-0808">Transferase</keyword>
<reference evidence="6 7" key="1">
    <citation type="journal article" date="2009" name="Science">
        <title>Genome sequence, comparative analysis, and population genetics of the domestic horse.</title>
        <authorList>
            <consortium name="Broad Institute Genome Sequencing Platform"/>
            <consortium name="Broad Institute Whole Genome Assembly Team"/>
            <person name="Wade C.M."/>
            <person name="Giulotto E."/>
            <person name="Sigurdsson S."/>
            <person name="Zoli M."/>
            <person name="Gnerre S."/>
            <person name="Imsland F."/>
            <person name="Lear T.L."/>
            <person name="Adelson D.L."/>
            <person name="Bailey E."/>
            <person name="Bellone R.R."/>
            <person name="Bloecker H."/>
            <person name="Distl O."/>
            <person name="Edgar R.C."/>
            <person name="Garber M."/>
            <person name="Leeb T."/>
            <person name="Mauceli E."/>
            <person name="MacLeod J.N."/>
            <person name="Penedo M.C.T."/>
            <person name="Raison J.M."/>
            <person name="Sharpe T."/>
            <person name="Vogel J."/>
            <person name="Andersson L."/>
            <person name="Antczak D.F."/>
            <person name="Biagi T."/>
            <person name="Binns M.M."/>
            <person name="Chowdhary B.P."/>
            <person name="Coleman S.J."/>
            <person name="Della Valle G."/>
            <person name="Fryc S."/>
            <person name="Guerin G."/>
            <person name="Hasegawa T."/>
            <person name="Hill E.W."/>
            <person name="Jurka J."/>
            <person name="Kiialainen A."/>
            <person name="Lindgren G."/>
            <person name="Liu J."/>
            <person name="Magnani E."/>
            <person name="Mickelson J.R."/>
            <person name="Murray J."/>
            <person name="Nergadze S.G."/>
            <person name="Onofrio R."/>
            <person name="Pedroni S."/>
            <person name="Piras M.F."/>
            <person name="Raudsepp T."/>
            <person name="Rocchi M."/>
            <person name="Roeed K.H."/>
            <person name="Ryder O.A."/>
            <person name="Searle S."/>
            <person name="Skow L."/>
            <person name="Swinburne J.E."/>
            <person name="Syvaenen A.C."/>
            <person name="Tozaki T."/>
            <person name="Valberg S.J."/>
            <person name="Vaudin M."/>
            <person name="White J.R."/>
            <person name="Zody M.C."/>
            <person name="Lander E.S."/>
            <person name="Lindblad-Toh K."/>
        </authorList>
    </citation>
    <scope>NUCLEOTIDE SEQUENCE [LARGE SCALE GENOMIC DNA]</scope>
    <source>
        <strain evidence="6 7">Thoroughbred</strain>
    </source>
</reference>
<dbReference type="GO" id="GO:0016740">
    <property type="term" value="F:transferase activity"/>
    <property type="evidence" value="ECO:0007669"/>
    <property type="project" value="UniProtKB-KW"/>
</dbReference>
<dbReference type="Proteomes" id="UP000002281">
    <property type="component" value="Chromosome 12"/>
</dbReference>
<name>A0A9L0S098_HORSE</name>
<dbReference type="InterPro" id="IPR007053">
    <property type="entry name" value="LRAT_dom"/>
</dbReference>
<dbReference type="Pfam" id="PF04970">
    <property type="entry name" value="LRAT"/>
    <property type="match status" value="3"/>
</dbReference>
<gene>
    <name evidence="6" type="primary">LOC106781485</name>
</gene>
<keyword evidence="3" id="KW-0378">Hydrolase</keyword>
<dbReference type="GO" id="GO:0016787">
    <property type="term" value="F:hydrolase activity"/>
    <property type="evidence" value="ECO:0007669"/>
    <property type="project" value="UniProtKB-KW"/>
</dbReference>
<reference evidence="6" key="2">
    <citation type="submission" date="2025-08" db="UniProtKB">
        <authorList>
            <consortium name="Ensembl"/>
        </authorList>
    </citation>
    <scope>IDENTIFICATION</scope>
    <source>
        <strain evidence="6">Thoroughbred</strain>
    </source>
</reference>
<keyword evidence="7" id="KW-1185">Reference proteome</keyword>